<sequence length="55" mass="6569">MYPSFQHAFSYSLDTASYYHGLRASVGLYIIIYVPYCAKEMYYDERMELLSFYSL</sequence>
<feature type="transmembrane region" description="Helical" evidence="1">
    <location>
        <begin position="20"/>
        <end position="38"/>
    </location>
</feature>
<dbReference type="AlphaFoldDB" id="A6KLT6"/>
<evidence type="ECO:0000313" key="2">
    <source>
        <dbReference type="EMBL" id="EDL75031.1"/>
    </source>
</evidence>
<gene>
    <name evidence="2" type="ORF">rCG_24942</name>
</gene>
<name>A6KLT6_RAT</name>
<keyword evidence="1" id="KW-0472">Membrane</keyword>
<dbReference type="Proteomes" id="UP000234681">
    <property type="component" value="Chromosome 18"/>
</dbReference>
<reference evidence="3" key="1">
    <citation type="submission" date="2005-09" db="EMBL/GenBank/DDBJ databases">
        <authorList>
            <person name="Mural R.J."/>
            <person name="Li P.W."/>
            <person name="Adams M.D."/>
            <person name="Amanatides P.G."/>
            <person name="Baden-Tillson H."/>
            <person name="Barnstead M."/>
            <person name="Chin S.H."/>
            <person name="Dew I."/>
            <person name="Evans C.A."/>
            <person name="Ferriera S."/>
            <person name="Flanigan M."/>
            <person name="Fosler C."/>
            <person name="Glodek A."/>
            <person name="Gu Z."/>
            <person name="Holt R.A."/>
            <person name="Jennings D."/>
            <person name="Kraft C.L."/>
            <person name="Lu F."/>
            <person name="Nguyen T."/>
            <person name="Nusskern D.R."/>
            <person name="Pfannkoch C.M."/>
            <person name="Sitter C."/>
            <person name="Sutton G.G."/>
            <person name="Venter J.C."/>
            <person name="Wang Z."/>
            <person name="Woodage T."/>
            <person name="Zheng X.H."/>
            <person name="Zhong F."/>
        </authorList>
    </citation>
    <scope>NUCLEOTIDE SEQUENCE [LARGE SCALE GENOMIC DNA]</scope>
    <source>
        <strain>BN</strain>
        <strain evidence="3">Sprague-Dawley</strain>
    </source>
</reference>
<evidence type="ECO:0000313" key="3">
    <source>
        <dbReference type="Proteomes" id="UP000234681"/>
    </source>
</evidence>
<organism evidence="2 3">
    <name type="scientific">Rattus norvegicus</name>
    <name type="common">Rat</name>
    <dbReference type="NCBI Taxonomy" id="10116"/>
    <lineage>
        <taxon>Eukaryota</taxon>
        <taxon>Metazoa</taxon>
        <taxon>Chordata</taxon>
        <taxon>Craniata</taxon>
        <taxon>Vertebrata</taxon>
        <taxon>Euteleostomi</taxon>
        <taxon>Mammalia</taxon>
        <taxon>Eutheria</taxon>
        <taxon>Euarchontoglires</taxon>
        <taxon>Glires</taxon>
        <taxon>Rodentia</taxon>
        <taxon>Myomorpha</taxon>
        <taxon>Muroidea</taxon>
        <taxon>Muridae</taxon>
        <taxon>Murinae</taxon>
        <taxon>Rattus</taxon>
    </lineage>
</organism>
<keyword evidence="1" id="KW-1133">Transmembrane helix</keyword>
<keyword evidence="1" id="KW-0812">Transmembrane</keyword>
<dbReference type="EMBL" id="CH474065">
    <property type="protein sequence ID" value="EDL75031.1"/>
    <property type="molecule type" value="Genomic_DNA"/>
</dbReference>
<protein>
    <submittedName>
        <fullName evidence="2">RCG24942</fullName>
    </submittedName>
</protein>
<evidence type="ECO:0000256" key="1">
    <source>
        <dbReference type="SAM" id="Phobius"/>
    </source>
</evidence>
<accession>A6KLT6</accession>
<proteinExistence type="predicted"/>